<dbReference type="EMBL" id="AP009386">
    <property type="protein sequence ID" value="BAG46106.1"/>
    <property type="molecule type" value="Genomic_DNA"/>
</dbReference>
<feature type="signal peptide" evidence="1">
    <location>
        <begin position="1"/>
        <end position="21"/>
    </location>
</feature>
<evidence type="ECO:0000313" key="4">
    <source>
        <dbReference type="Proteomes" id="UP000008815"/>
    </source>
</evidence>
<sequence length="135" mass="14416">MRVPTAVLLCPLMLAASVAHAQANCANASDQATLTACAERAYKQSDAVLNRTYQTVTARLRDARPVADKLVAAQRAWIAYRDAECQFSSANADGGSAYAMVVATCLDDLTKERTETLKAYLSCEEGDLACPVPAK</sequence>
<organism evidence="3 4">
    <name type="scientific">Burkholderia multivorans (strain ATCC 17616 / 249)</name>
    <dbReference type="NCBI Taxonomy" id="395019"/>
    <lineage>
        <taxon>Bacteria</taxon>
        <taxon>Pseudomonadati</taxon>
        <taxon>Pseudomonadota</taxon>
        <taxon>Betaproteobacteria</taxon>
        <taxon>Burkholderiales</taxon>
        <taxon>Burkholderiaceae</taxon>
        <taxon>Burkholderia</taxon>
        <taxon>Burkholderia cepacia complex</taxon>
    </lineage>
</organism>
<keyword evidence="1" id="KW-0732">Signal</keyword>
<gene>
    <name evidence="3" type="ordered locus">BMULJ_04249</name>
</gene>
<feature type="chain" id="PRO_5002613576" description="Lysozyme inhibitor LprI-like N-terminal domain-containing protein" evidence="1">
    <location>
        <begin position="22"/>
        <end position="135"/>
    </location>
</feature>
<feature type="domain" description="Lysozyme inhibitor LprI-like N-terminal" evidence="2">
    <location>
        <begin position="25"/>
        <end position="117"/>
    </location>
</feature>
<dbReference type="PANTHER" id="PTHR39176:SF1">
    <property type="entry name" value="PERIPLASMIC PROTEIN"/>
    <property type="match status" value="1"/>
</dbReference>
<proteinExistence type="predicted"/>
<evidence type="ECO:0000259" key="2">
    <source>
        <dbReference type="Pfam" id="PF07007"/>
    </source>
</evidence>
<evidence type="ECO:0000256" key="1">
    <source>
        <dbReference type="SAM" id="SignalP"/>
    </source>
</evidence>
<dbReference type="Pfam" id="PF07007">
    <property type="entry name" value="LprI"/>
    <property type="match status" value="1"/>
</dbReference>
<dbReference type="RefSeq" id="WP_006416467.1">
    <property type="nucleotide sequence ID" value="NC_010086.1"/>
</dbReference>
<evidence type="ECO:0000313" key="3">
    <source>
        <dbReference type="EMBL" id="BAG46106.1"/>
    </source>
</evidence>
<dbReference type="KEGG" id="bmu:Bmul_4257"/>
<reference evidence="3 4" key="1">
    <citation type="submission" date="2007-04" db="EMBL/GenBank/DDBJ databases">
        <title>Complete genome sequence of Burkholderia multivorans ATCC 17616.</title>
        <authorList>
            <person name="Ohtsubo Y."/>
            <person name="Yamashita A."/>
            <person name="Kurokawa K."/>
            <person name="Takami H."/>
            <person name="Yuhara S."/>
            <person name="Nishiyama E."/>
            <person name="Endo R."/>
            <person name="Miyazaki R."/>
            <person name="Ono A."/>
            <person name="Yano K."/>
            <person name="Ito M."/>
            <person name="Sota M."/>
            <person name="Yuji N."/>
            <person name="Hattori M."/>
            <person name="Tsuda M."/>
        </authorList>
    </citation>
    <scope>NUCLEOTIDE SEQUENCE [LARGE SCALE GENOMIC DNA]</scope>
    <source>
        <strain evidence="4">ATCC 17616 / 249</strain>
    </source>
</reference>
<keyword evidence="4" id="KW-1185">Reference proteome</keyword>
<accession>A0A0H3KM36</accession>
<dbReference type="Proteomes" id="UP000008815">
    <property type="component" value="Chromosome 2"/>
</dbReference>
<dbReference type="KEGG" id="bmj:BMULJ_04249"/>
<dbReference type="PANTHER" id="PTHR39176">
    <property type="entry name" value="PERIPLASMIC PROTEIN-RELATED"/>
    <property type="match status" value="1"/>
</dbReference>
<dbReference type="AlphaFoldDB" id="A0A0H3KM36"/>
<name>A0A0H3KM36_BURM1</name>
<dbReference type="Gene3D" id="1.20.1270.180">
    <property type="match status" value="1"/>
</dbReference>
<protein>
    <recommendedName>
        <fullName evidence="2">Lysozyme inhibitor LprI-like N-terminal domain-containing protein</fullName>
    </recommendedName>
</protein>
<dbReference type="eggNOG" id="COG3755">
    <property type="taxonomic scope" value="Bacteria"/>
</dbReference>
<dbReference type="InterPro" id="IPR009739">
    <property type="entry name" value="LprI-like_N"/>
</dbReference>
<dbReference type="HOGENOM" id="CLU_128596_4_2_4"/>